<organism evidence="2 3">
    <name type="scientific">Magallana gigas</name>
    <name type="common">Pacific oyster</name>
    <name type="synonym">Crassostrea gigas</name>
    <dbReference type="NCBI Taxonomy" id="29159"/>
    <lineage>
        <taxon>Eukaryota</taxon>
        <taxon>Metazoa</taxon>
        <taxon>Spiralia</taxon>
        <taxon>Lophotrochozoa</taxon>
        <taxon>Mollusca</taxon>
        <taxon>Bivalvia</taxon>
        <taxon>Autobranchia</taxon>
        <taxon>Pteriomorphia</taxon>
        <taxon>Ostreida</taxon>
        <taxon>Ostreoidea</taxon>
        <taxon>Ostreidae</taxon>
        <taxon>Magallana</taxon>
    </lineage>
</organism>
<feature type="compositionally biased region" description="Basic and acidic residues" evidence="1">
    <location>
        <begin position="370"/>
        <end position="380"/>
    </location>
</feature>
<feature type="compositionally biased region" description="Basic residues" evidence="1">
    <location>
        <begin position="118"/>
        <end position="129"/>
    </location>
</feature>
<feature type="region of interest" description="Disordered" evidence="1">
    <location>
        <begin position="103"/>
        <end position="129"/>
    </location>
</feature>
<dbReference type="AlphaFoldDB" id="A0A8W8N947"/>
<dbReference type="Proteomes" id="UP000005408">
    <property type="component" value="Unassembled WGS sequence"/>
</dbReference>
<feature type="region of interest" description="Disordered" evidence="1">
    <location>
        <begin position="218"/>
        <end position="243"/>
    </location>
</feature>
<dbReference type="EnsemblMetazoa" id="G4371.1">
    <property type="protein sequence ID" value="G4371.1:cds"/>
    <property type="gene ID" value="G4371"/>
</dbReference>
<protein>
    <submittedName>
        <fullName evidence="2">Uncharacterized protein</fullName>
    </submittedName>
</protein>
<feature type="region of interest" description="Disordered" evidence="1">
    <location>
        <begin position="690"/>
        <end position="735"/>
    </location>
</feature>
<evidence type="ECO:0000313" key="2">
    <source>
        <dbReference type="EnsemblMetazoa" id="G4371.1:cds"/>
    </source>
</evidence>
<feature type="compositionally biased region" description="Polar residues" evidence="1">
    <location>
        <begin position="402"/>
        <end position="417"/>
    </location>
</feature>
<keyword evidence="3" id="KW-1185">Reference proteome</keyword>
<evidence type="ECO:0000256" key="1">
    <source>
        <dbReference type="SAM" id="MobiDB-lite"/>
    </source>
</evidence>
<feature type="region of interest" description="Disordered" evidence="1">
    <location>
        <begin position="363"/>
        <end position="417"/>
    </location>
</feature>
<name>A0A8W8N947_MAGGI</name>
<feature type="region of interest" description="Disordered" evidence="1">
    <location>
        <begin position="55"/>
        <end position="87"/>
    </location>
</feature>
<proteinExistence type="predicted"/>
<evidence type="ECO:0000313" key="3">
    <source>
        <dbReference type="Proteomes" id="UP000005408"/>
    </source>
</evidence>
<accession>A0A8W8N947</accession>
<sequence length="735" mass="83365">MPMVSVYDDTTRPKARILMGKHRNIEEYIRQTAAKEKQKIKESVLEVFRTRSKSPGGNGAFLVAGTHSETDRKKTHTASPDKNSACAGFGQKHLRELYSAADRKDLEDNMSPAERNTRSRKRKMSKTKGARIKLHKTEETIGQVQAHSASNLRYALRSAQQQKEQHARNAISRIASNRMTKRLGLFNQGKKSETILRAYTSNGRQRTAEEDLQEFLNKSPTASRPNEADRLSSHLLSNGRSRENEVVRVRSADVSGPETGYRSAPSTVHSITPASIQRASAPLSIRSLVSSCSSGGKEEHLPSLEETVDKVLSRIKPEIIFPDRVDFVQETTDELRRIMRINAPRSYTPTPLLRTCSSVKRSLLTGYPTPRKDKSTEKKPVPKHLTLSNAGNSNPREEVNHQKATLQKEPSTNESMVFSSSPFHLGKRQFQPCFHDLTDIQSDAQTLLQCHDQVIAQAKRHTEQSTITCEEISLEDLYNADGLDILKKHDEQAKKLLNQGWRGDKENIEGRYWRREERISWREEGKDWKRGKEGNFWRSEEGNNCRDRDGNNRRRDKVENSWGNLFPEMPEARFSSQGSSVSSGYQGSQILRDTKNCKTEMIPTYSGPAQFSGFIPQFHDQDYYNGNHTSGMSSKIKSLDILEILDNTEAPHSLGSSRQENYSASYSNRLPHRDIIDNLTVDPDIISMQCGESTSQKRRSPQRASQEEYHFCLKKPSLDTPSPPDELFKKHSLIP</sequence>
<reference evidence="2" key="1">
    <citation type="submission" date="2022-08" db="UniProtKB">
        <authorList>
            <consortium name="EnsemblMetazoa"/>
        </authorList>
    </citation>
    <scope>IDENTIFICATION</scope>
    <source>
        <strain evidence="2">05x7-T-G4-1.051#20</strain>
    </source>
</reference>